<evidence type="ECO:0000256" key="1">
    <source>
        <dbReference type="SAM" id="MobiDB-lite"/>
    </source>
</evidence>
<evidence type="ECO:0000259" key="3">
    <source>
        <dbReference type="Pfam" id="PF07814"/>
    </source>
</evidence>
<dbReference type="InterPro" id="IPR011989">
    <property type="entry name" value="ARM-like"/>
</dbReference>
<gene>
    <name evidence="4" type="ORF">H2200_003548</name>
</gene>
<feature type="region of interest" description="Disordered" evidence="1">
    <location>
        <begin position="75"/>
        <end position="210"/>
    </location>
</feature>
<dbReference type="EMBL" id="JAPDRK010000005">
    <property type="protein sequence ID" value="KAJ9611953.1"/>
    <property type="molecule type" value="Genomic_DNA"/>
</dbReference>
<dbReference type="Pfam" id="PF07814">
    <property type="entry name" value="WAPL"/>
    <property type="match status" value="1"/>
</dbReference>
<feature type="region of interest" description="Disordered" evidence="1">
    <location>
        <begin position="228"/>
        <end position="295"/>
    </location>
</feature>
<feature type="compositionally biased region" description="Basic residues" evidence="1">
    <location>
        <begin position="112"/>
        <end position="121"/>
    </location>
</feature>
<feature type="domain" description="Wings apart-like protein C-terminal" evidence="3">
    <location>
        <begin position="435"/>
        <end position="768"/>
    </location>
</feature>
<feature type="compositionally biased region" description="Low complexity" evidence="1">
    <location>
        <begin position="396"/>
        <end position="411"/>
    </location>
</feature>
<sequence>MMEFPVVRRKVNTYGKGVRKIRVHDLFDVGTQPPVEPTTTTIEQHAATPLRHAGAPSITRREAEDEVKSTMAYETDGTKETVTATSSPSLVPHDSSDTFDIHSSEEDAGILKPKRPLKKRKTLSEKPSRTADVDGTTKSKAVALKPSAPQKLGKADKSKMLQAKSANARAVAANSNLVMSPPALKRPVKATTKTTTTLASSSGPASPGGAAAVIRNFRSKVQRVSSVSSADLSDASHHSHMSLPSTPKRKRGVSDEGLPSPTPSDLHLTSLRLTPGSQRSQISSEDEEMFDAPVPSVRKGRARLIDRLDAPRTHSSDNSIRIATLQRKTEQSLSQPAITHSLPPSASSPRRDPEPAHERPAPNASIPPSGRPRATYAKQRSYLSDMVDNLDSGLPTSNSQTSSQQNYSQAASFASISSQVEMDMDDSDEPEAISQIKSIHELRRGGAVRKFDLELQTILEDIESASKSLRITGLLQLADKLHENTFLRHFQDSGNFQRLIDCVNKELDEVSATLLALVLQSVISTESSSPRVLLLALDALYRLPSRLISEARSLSRLARDRSQNISKLLVKDIADFESKRVKVLGHPSLAIDRTYLCALESCQRKLIGLKEPVPKMPRTVLDEIVSAFTETEDGAADSAAPLSHIETIRLLLSLLEIACANHELAGSSLLTSRIHQLGQTVSGVMRAARQAHPEMEHSCLRLIVSLSNNDAAVCGALSQGSLISTVFEVIDDHFLTLAGLAALEKDFNNARLESVILAVGCLLNLAECADDAREKMLARDSNGKSLTHQLVDIFNNHVDQANEALTMDQTQILVAFGYISALLCTLCMNHVARKRISKHIKGDGLTQLFIAADTFLQHLRTVEAALGDEEGSSTAFTARFTAVLETVKQQNV</sequence>
<feature type="region of interest" description="Disordered" evidence="1">
    <location>
        <begin position="326"/>
        <end position="411"/>
    </location>
</feature>
<dbReference type="InterPro" id="IPR022771">
    <property type="entry name" value="WAPL_C"/>
</dbReference>
<proteinExistence type="predicted"/>
<feature type="compositionally biased region" description="Low complexity" evidence="1">
    <location>
        <begin position="163"/>
        <end position="176"/>
    </location>
</feature>
<feature type="compositionally biased region" description="Polar residues" evidence="1">
    <location>
        <begin position="331"/>
        <end position="348"/>
    </location>
</feature>
<feature type="compositionally biased region" description="Basic and acidic residues" evidence="1">
    <location>
        <begin position="349"/>
        <end position="360"/>
    </location>
</feature>
<keyword evidence="5" id="KW-1185">Reference proteome</keyword>
<keyword evidence="2" id="KW-0812">Transmembrane</keyword>
<evidence type="ECO:0000313" key="4">
    <source>
        <dbReference type="EMBL" id="KAJ9611953.1"/>
    </source>
</evidence>
<name>A0AA38XEE5_9EURO</name>
<dbReference type="AlphaFoldDB" id="A0AA38XEE5"/>
<dbReference type="Proteomes" id="UP001172673">
    <property type="component" value="Unassembled WGS sequence"/>
</dbReference>
<feature type="compositionally biased region" description="Basic and acidic residues" evidence="1">
    <location>
        <begin position="122"/>
        <end position="137"/>
    </location>
</feature>
<evidence type="ECO:0000313" key="5">
    <source>
        <dbReference type="Proteomes" id="UP001172673"/>
    </source>
</evidence>
<feature type="compositionally biased region" description="Polar residues" evidence="1">
    <location>
        <begin position="80"/>
        <end position="89"/>
    </location>
</feature>
<comment type="caution">
    <text evidence="4">The sequence shown here is derived from an EMBL/GenBank/DDBJ whole genome shotgun (WGS) entry which is preliminary data.</text>
</comment>
<feature type="transmembrane region" description="Helical" evidence="2">
    <location>
        <begin position="812"/>
        <end position="832"/>
    </location>
</feature>
<feature type="compositionally biased region" description="Low complexity" evidence="1">
    <location>
        <begin position="191"/>
        <end position="210"/>
    </location>
</feature>
<reference evidence="4" key="1">
    <citation type="submission" date="2022-10" db="EMBL/GenBank/DDBJ databases">
        <title>Culturing micro-colonial fungi from biological soil crusts in the Mojave desert and describing Neophaeococcomyces mojavensis, and introducing the new genera and species Taxawa tesnikishii.</title>
        <authorList>
            <person name="Kurbessoian T."/>
            <person name="Stajich J.E."/>
        </authorList>
    </citation>
    <scope>NUCLEOTIDE SEQUENCE</scope>
    <source>
        <strain evidence="4">TK_41</strain>
    </source>
</reference>
<keyword evidence="2" id="KW-1133">Transmembrane helix</keyword>
<dbReference type="InterPro" id="IPR016024">
    <property type="entry name" value="ARM-type_fold"/>
</dbReference>
<feature type="compositionally biased region" description="Polar residues" evidence="1">
    <location>
        <begin position="271"/>
        <end position="283"/>
    </location>
</feature>
<evidence type="ECO:0000256" key="2">
    <source>
        <dbReference type="SAM" id="Phobius"/>
    </source>
</evidence>
<organism evidence="4 5">
    <name type="scientific">Cladophialophora chaetospira</name>
    <dbReference type="NCBI Taxonomy" id="386627"/>
    <lineage>
        <taxon>Eukaryota</taxon>
        <taxon>Fungi</taxon>
        <taxon>Dikarya</taxon>
        <taxon>Ascomycota</taxon>
        <taxon>Pezizomycotina</taxon>
        <taxon>Eurotiomycetes</taxon>
        <taxon>Chaetothyriomycetidae</taxon>
        <taxon>Chaetothyriales</taxon>
        <taxon>Herpotrichiellaceae</taxon>
        <taxon>Cladophialophora</taxon>
    </lineage>
</organism>
<protein>
    <recommendedName>
        <fullName evidence="3">Wings apart-like protein C-terminal domain-containing protein</fullName>
    </recommendedName>
</protein>
<feature type="compositionally biased region" description="Basic and acidic residues" evidence="1">
    <location>
        <begin position="94"/>
        <end position="105"/>
    </location>
</feature>
<dbReference type="Gene3D" id="1.25.10.10">
    <property type="entry name" value="Leucine-rich Repeat Variant"/>
    <property type="match status" value="1"/>
</dbReference>
<keyword evidence="2" id="KW-0472">Membrane</keyword>
<accession>A0AA38XEE5</accession>
<dbReference type="SUPFAM" id="SSF48371">
    <property type="entry name" value="ARM repeat"/>
    <property type="match status" value="1"/>
</dbReference>